<sequence>MAPPDALSGSKHQHAAVIEVDPASPCPSNFARAGLALLGVTATTDGGLLCDTFRRSSEGACGDHEAGSSAAGVLALLTVPAAVTPRGCRTHASQPEGNPSYMLFMCYYSSEKFTRLPIAVDMELNLTRPGAASLWSKQAGAAGHAGFNGNYIYACAIATPISHGGYKVRVWEEGSSAP</sequence>
<evidence type="ECO:0000313" key="1">
    <source>
        <dbReference type="EMBL" id="KAG7375278.1"/>
    </source>
</evidence>
<name>A0A8T1V5E7_9STRA</name>
<proteinExistence type="predicted"/>
<reference evidence="1" key="1">
    <citation type="submission" date="2021-02" db="EMBL/GenBank/DDBJ databases">
        <authorList>
            <person name="Palmer J.M."/>
        </authorList>
    </citation>
    <scope>NUCLEOTIDE SEQUENCE</scope>
    <source>
        <strain evidence="1">SCRP734</strain>
    </source>
</reference>
<protein>
    <submittedName>
        <fullName evidence="1">Uncharacterized protein</fullName>
    </submittedName>
</protein>
<accession>A0A8T1V5E7</accession>
<dbReference type="Proteomes" id="UP000694044">
    <property type="component" value="Unassembled WGS sequence"/>
</dbReference>
<keyword evidence="2" id="KW-1185">Reference proteome</keyword>
<organism evidence="1 2">
    <name type="scientific">Phytophthora pseudosyringae</name>
    <dbReference type="NCBI Taxonomy" id="221518"/>
    <lineage>
        <taxon>Eukaryota</taxon>
        <taxon>Sar</taxon>
        <taxon>Stramenopiles</taxon>
        <taxon>Oomycota</taxon>
        <taxon>Peronosporomycetes</taxon>
        <taxon>Peronosporales</taxon>
        <taxon>Peronosporaceae</taxon>
        <taxon>Phytophthora</taxon>
    </lineage>
</organism>
<dbReference type="AlphaFoldDB" id="A0A8T1V5E7"/>
<dbReference type="EMBL" id="JAGDFM010001338">
    <property type="protein sequence ID" value="KAG7375278.1"/>
    <property type="molecule type" value="Genomic_DNA"/>
</dbReference>
<comment type="caution">
    <text evidence="1">The sequence shown here is derived from an EMBL/GenBank/DDBJ whole genome shotgun (WGS) entry which is preliminary data.</text>
</comment>
<evidence type="ECO:0000313" key="2">
    <source>
        <dbReference type="Proteomes" id="UP000694044"/>
    </source>
</evidence>
<gene>
    <name evidence="1" type="ORF">PHYPSEUDO_002072</name>
</gene>